<dbReference type="Proteomes" id="UP000712281">
    <property type="component" value="Unassembled WGS sequence"/>
</dbReference>
<sequence length="380" mass="40817">MQAVTEPSGVSPETFKAEVTSTGDLRRSFHGGGALLSGNPSPAWSLPSGVTISQTEELWLSGIYSGRDHGIGSPDCCSSYVCLLAAEPDFTSMDVLSSFRRLSTATTAMSRLAPYGEDVLVQELNSYMLVTKTGALNVKALNFTMVLDGNGGGVWLGGGGGGERVQEEENEEASWGRNQEDGAQYKPMLEGGGDWFTSNQPHPQDLQMLQSQQDFRFLGGFGFNPNDNLLLLHQSMDSSSSCSPSQAFSLDPSQASFLAAANNKSCLLNVPSSANPFDNAFEFGSDSGFLNQIQAPVSMGDKTSMPECCVHDSSGSNKSFQLEQKLTLDKKFLLNGFLEDVFVAKASNVSKNVEWIEFVCSEFSSSCAYLQDSLGPSMHL</sequence>
<evidence type="ECO:0000313" key="1">
    <source>
        <dbReference type="EMBL" id="KAF2554303.1"/>
    </source>
</evidence>
<proteinExistence type="predicted"/>
<reference evidence="1" key="1">
    <citation type="submission" date="2019-12" db="EMBL/GenBank/DDBJ databases">
        <title>Genome sequencing and annotation of Brassica cretica.</title>
        <authorList>
            <person name="Studholme D.J."/>
            <person name="Sarris P.F."/>
        </authorList>
    </citation>
    <scope>NUCLEOTIDE SEQUENCE</scope>
    <source>
        <strain evidence="1">PFS-001/15</strain>
        <tissue evidence="1">Leaf</tissue>
    </source>
</reference>
<protein>
    <submittedName>
        <fullName evidence="1">Uncharacterized protein</fullName>
    </submittedName>
</protein>
<dbReference type="AlphaFoldDB" id="A0A8S9H877"/>
<comment type="caution">
    <text evidence="1">The sequence shown here is derived from an EMBL/GenBank/DDBJ whole genome shotgun (WGS) entry which is preliminary data.</text>
</comment>
<evidence type="ECO:0000313" key="2">
    <source>
        <dbReference type="Proteomes" id="UP000712281"/>
    </source>
</evidence>
<accession>A0A8S9H877</accession>
<dbReference type="EMBL" id="QGKW02001988">
    <property type="protein sequence ID" value="KAF2554303.1"/>
    <property type="molecule type" value="Genomic_DNA"/>
</dbReference>
<gene>
    <name evidence="1" type="ORF">F2Q68_00036320</name>
</gene>
<name>A0A8S9H877_BRACR</name>
<organism evidence="1 2">
    <name type="scientific">Brassica cretica</name>
    <name type="common">Mustard</name>
    <dbReference type="NCBI Taxonomy" id="69181"/>
    <lineage>
        <taxon>Eukaryota</taxon>
        <taxon>Viridiplantae</taxon>
        <taxon>Streptophyta</taxon>
        <taxon>Embryophyta</taxon>
        <taxon>Tracheophyta</taxon>
        <taxon>Spermatophyta</taxon>
        <taxon>Magnoliopsida</taxon>
        <taxon>eudicotyledons</taxon>
        <taxon>Gunneridae</taxon>
        <taxon>Pentapetalae</taxon>
        <taxon>rosids</taxon>
        <taxon>malvids</taxon>
        <taxon>Brassicales</taxon>
        <taxon>Brassicaceae</taxon>
        <taxon>Brassiceae</taxon>
        <taxon>Brassica</taxon>
    </lineage>
</organism>